<sequence>RSQSKCRVLTCAPTNTAICQVASRLLALRKQHPNAGAGGCHGDLLLFGNRKRMAIDNDLNEIFLDTRVKRLSKCFSLATGWKPGLLSLEVFLTDPITLKYQYQLAREKNTSTNLPESSFVRSRFHEISQKLSACFRTIMSHVPRDIILGKNCENIASLTKMLGDFSKLLGGKNAGNQSETARALRRSMAAILGVTRALARDLKLPRTRHGRAIKKFCLGSASLVFCTVSGSAKLNEQKMDLLLIDEAAQLKECESLVPLQVSGLKHAVLIGDECQLPATVKSKVSDSALLGRSLFERLGLLGHKKHLLNMQYRMHPSISVFPNLSFYDRQILDGPNVTQTTHELSYLPGAMFGPYSFINVDGREDRGRSKRNMAEVAAILEILRSLKQGACGPWFFASTPWMGSKAARRTSSSSPPSGPTPRAPSASSPTADAPTSP</sequence>
<evidence type="ECO:0000259" key="2">
    <source>
        <dbReference type="Pfam" id="PF13086"/>
    </source>
</evidence>
<evidence type="ECO:0008006" key="6">
    <source>
        <dbReference type="Google" id="ProtNLM"/>
    </source>
</evidence>
<feature type="domain" description="DNA2/NAM7 helicase helicase" evidence="2">
    <location>
        <begin position="3"/>
        <end position="283"/>
    </location>
</feature>
<dbReference type="InterPro" id="IPR041677">
    <property type="entry name" value="DNA2/NAM7_AAA_11"/>
</dbReference>
<evidence type="ECO:0000256" key="1">
    <source>
        <dbReference type="SAM" id="MobiDB-lite"/>
    </source>
</evidence>
<dbReference type="Gramene" id="AET2Gv20878900.2">
    <property type="protein sequence ID" value="AET2Gv20878900.2"/>
    <property type="gene ID" value="AET2Gv20878900"/>
</dbReference>
<reference evidence="4" key="5">
    <citation type="journal article" date="2021" name="G3 (Bethesda)">
        <title>Aegilops tauschii genome assembly Aet v5.0 features greater sequence contiguity and improved annotation.</title>
        <authorList>
            <person name="Wang L."/>
            <person name="Zhu T."/>
            <person name="Rodriguez J.C."/>
            <person name="Deal K.R."/>
            <person name="Dubcovsky J."/>
            <person name="McGuire P.E."/>
            <person name="Lux T."/>
            <person name="Spannagl M."/>
            <person name="Mayer K.F.X."/>
            <person name="Baldrich P."/>
            <person name="Meyers B.C."/>
            <person name="Huo N."/>
            <person name="Gu Y.Q."/>
            <person name="Zhou H."/>
            <person name="Devos K.M."/>
            <person name="Bennetzen J.L."/>
            <person name="Unver T."/>
            <person name="Budak H."/>
            <person name="Gulick P.J."/>
            <person name="Galiba G."/>
            <person name="Kalapos B."/>
            <person name="Nelson D.R."/>
            <person name="Li P."/>
            <person name="You F.M."/>
            <person name="Luo M.C."/>
            <person name="Dvorak J."/>
        </authorList>
    </citation>
    <scope>NUCLEOTIDE SEQUENCE [LARGE SCALE GENOMIC DNA]</scope>
    <source>
        <strain evidence="4">cv. AL8/78</strain>
    </source>
</reference>
<feature type="compositionally biased region" description="Low complexity" evidence="1">
    <location>
        <begin position="423"/>
        <end position="437"/>
    </location>
</feature>
<dbReference type="PANTHER" id="PTHR10887:SF479">
    <property type="entry name" value="DNA2_NAM7 HELICASE HELICASE DOMAIN-CONTAINING PROTEIN"/>
    <property type="match status" value="1"/>
</dbReference>
<dbReference type="Gene3D" id="3.40.50.300">
    <property type="entry name" value="P-loop containing nucleotide triphosphate hydrolases"/>
    <property type="match status" value="2"/>
</dbReference>
<reference evidence="5" key="2">
    <citation type="journal article" date="2017" name="Nat. Plants">
        <title>The Aegilops tauschii genome reveals multiple impacts of transposons.</title>
        <authorList>
            <person name="Zhao G."/>
            <person name="Zou C."/>
            <person name="Li K."/>
            <person name="Wang K."/>
            <person name="Li T."/>
            <person name="Gao L."/>
            <person name="Zhang X."/>
            <person name="Wang H."/>
            <person name="Yang Z."/>
            <person name="Liu X."/>
            <person name="Jiang W."/>
            <person name="Mao L."/>
            <person name="Kong X."/>
            <person name="Jiao Y."/>
            <person name="Jia J."/>
        </authorList>
    </citation>
    <scope>NUCLEOTIDE SEQUENCE [LARGE SCALE GENOMIC DNA]</scope>
    <source>
        <strain evidence="5">cv. AL8/78</strain>
    </source>
</reference>
<evidence type="ECO:0000259" key="3">
    <source>
        <dbReference type="Pfam" id="PF13087"/>
    </source>
</evidence>
<dbReference type="AlphaFoldDB" id="A0A453CKL7"/>
<accession>A0A453CKL7</accession>
<reference evidence="4" key="4">
    <citation type="submission" date="2019-03" db="UniProtKB">
        <authorList>
            <consortium name="EnsemblPlants"/>
        </authorList>
    </citation>
    <scope>IDENTIFICATION</scope>
</reference>
<dbReference type="PANTHER" id="PTHR10887">
    <property type="entry name" value="DNA2/NAM7 HELICASE FAMILY"/>
    <property type="match status" value="1"/>
</dbReference>
<name>A0A453CKL7_AEGTS</name>
<feature type="domain" description="DNA2/NAM7 helicase-like C-terminal" evidence="3">
    <location>
        <begin position="290"/>
        <end position="388"/>
    </location>
</feature>
<protein>
    <recommendedName>
        <fullName evidence="6">DNA2/NAM7 helicase helicase domain-containing protein</fullName>
    </recommendedName>
</protein>
<dbReference type="EnsemblPlants" id="AET2Gv20878900.2">
    <property type="protein sequence ID" value="AET2Gv20878900.2"/>
    <property type="gene ID" value="AET2Gv20878900"/>
</dbReference>
<reference evidence="5" key="1">
    <citation type="journal article" date="2014" name="Science">
        <title>Ancient hybridizations among the ancestral genomes of bread wheat.</title>
        <authorList>
            <consortium name="International Wheat Genome Sequencing Consortium,"/>
            <person name="Marcussen T."/>
            <person name="Sandve S.R."/>
            <person name="Heier L."/>
            <person name="Spannagl M."/>
            <person name="Pfeifer M."/>
            <person name="Jakobsen K.S."/>
            <person name="Wulff B.B."/>
            <person name="Steuernagel B."/>
            <person name="Mayer K.F."/>
            <person name="Olsen O.A."/>
        </authorList>
    </citation>
    <scope>NUCLEOTIDE SEQUENCE [LARGE SCALE GENOMIC DNA]</scope>
    <source>
        <strain evidence="5">cv. AL8/78</strain>
    </source>
</reference>
<dbReference type="InterPro" id="IPR041679">
    <property type="entry name" value="DNA2/NAM7-like_C"/>
</dbReference>
<organism evidence="4 5">
    <name type="scientific">Aegilops tauschii subsp. strangulata</name>
    <name type="common">Goatgrass</name>
    <dbReference type="NCBI Taxonomy" id="200361"/>
    <lineage>
        <taxon>Eukaryota</taxon>
        <taxon>Viridiplantae</taxon>
        <taxon>Streptophyta</taxon>
        <taxon>Embryophyta</taxon>
        <taxon>Tracheophyta</taxon>
        <taxon>Spermatophyta</taxon>
        <taxon>Magnoliopsida</taxon>
        <taxon>Liliopsida</taxon>
        <taxon>Poales</taxon>
        <taxon>Poaceae</taxon>
        <taxon>BOP clade</taxon>
        <taxon>Pooideae</taxon>
        <taxon>Triticodae</taxon>
        <taxon>Triticeae</taxon>
        <taxon>Triticinae</taxon>
        <taxon>Aegilops</taxon>
    </lineage>
</organism>
<dbReference type="GO" id="GO:0004386">
    <property type="term" value="F:helicase activity"/>
    <property type="evidence" value="ECO:0007669"/>
    <property type="project" value="InterPro"/>
</dbReference>
<feature type="region of interest" description="Disordered" evidence="1">
    <location>
        <begin position="406"/>
        <end position="437"/>
    </location>
</feature>
<dbReference type="SUPFAM" id="SSF52540">
    <property type="entry name" value="P-loop containing nucleoside triphosphate hydrolases"/>
    <property type="match status" value="1"/>
</dbReference>
<dbReference type="Pfam" id="PF13086">
    <property type="entry name" value="AAA_11"/>
    <property type="match status" value="1"/>
</dbReference>
<dbReference type="Pfam" id="PF13087">
    <property type="entry name" value="AAA_12"/>
    <property type="match status" value="1"/>
</dbReference>
<evidence type="ECO:0000313" key="4">
    <source>
        <dbReference type="EnsemblPlants" id="AET2Gv20878900.2"/>
    </source>
</evidence>
<reference evidence="4" key="3">
    <citation type="journal article" date="2017" name="Nature">
        <title>Genome sequence of the progenitor of the wheat D genome Aegilops tauschii.</title>
        <authorList>
            <person name="Luo M.C."/>
            <person name="Gu Y.Q."/>
            <person name="Puiu D."/>
            <person name="Wang H."/>
            <person name="Twardziok S.O."/>
            <person name="Deal K.R."/>
            <person name="Huo N."/>
            <person name="Zhu T."/>
            <person name="Wang L."/>
            <person name="Wang Y."/>
            <person name="McGuire P.E."/>
            <person name="Liu S."/>
            <person name="Long H."/>
            <person name="Ramasamy R.K."/>
            <person name="Rodriguez J.C."/>
            <person name="Van S.L."/>
            <person name="Yuan L."/>
            <person name="Wang Z."/>
            <person name="Xia Z."/>
            <person name="Xiao L."/>
            <person name="Anderson O.D."/>
            <person name="Ouyang S."/>
            <person name="Liang Y."/>
            <person name="Zimin A.V."/>
            <person name="Pertea G."/>
            <person name="Qi P."/>
            <person name="Bennetzen J.L."/>
            <person name="Dai X."/>
            <person name="Dawson M.W."/>
            <person name="Muller H.G."/>
            <person name="Kugler K."/>
            <person name="Rivarola-Duarte L."/>
            <person name="Spannagl M."/>
            <person name="Mayer K.F.X."/>
            <person name="Lu F.H."/>
            <person name="Bevan M.W."/>
            <person name="Leroy P."/>
            <person name="Li P."/>
            <person name="You F.M."/>
            <person name="Sun Q."/>
            <person name="Liu Z."/>
            <person name="Lyons E."/>
            <person name="Wicker T."/>
            <person name="Salzberg S.L."/>
            <person name="Devos K.M."/>
            <person name="Dvorak J."/>
        </authorList>
    </citation>
    <scope>NUCLEOTIDE SEQUENCE [LARGE SCALE GENOMIC DNA]</scope>
    <source>
        <strain evidence="4">cv. AL8/78</strain>
    </source>
</reference>
<proteinExistence type="predicted"/>
<dbReference type="Proteomes" id="UP000015105">
    <property type="component" value="Chromosome 2D"/>
</dbReference>
<evidence type="ECO:0000313" key="5">
    <source>
        <dbReference type="Proteomes" id="UP000015105"/>
    </source>
</evidence>
<keyword evidence="5" id="KW-1185">Reference proteome</keyword>
<dbReference type="InterPro" id="IPR027417">
    <property type="entry name" value="P-loop_NTPase"/>
</dbReference>
<dbReference type="InterPro" id="IPR045055">
    <property type="entry name" value="DNA2/NAM7-like"/>
</dbReference>